<evidence type="ECO:0000313" key="12">
    <source>
        <dbReference type="EMBL" id="QHQ26282.1"/>
    </source>
</evidence>
<dbReference type="InterPro" id="IPR006143">
    <property type="entry name" value="RND_pump_MFP"/>
</dbReference>
<feature type="domain" description="Multidrug resistance protein MdtA-like barrel-sandwich hybrid" evidence="9">
    <location>
        <begin position="74"/>
        <end position="215"/>
    </location>
</feature>
<comment type="similarity">
    <text evidence="2">Belongs to the membrane fusion protein (MFP) (TC 8.A.1) family.</text>
</comment>
<dbReference type="Pfam" id="PF25917">
    <property type="entry name" value="BSH_RND"/>
    <property type="match status" value="1"/>
</dbReference>
<evidence type="ECO:0000256" key="3">
    <source>
        <dbReference type="ARBA" id="ARBA00022448"/>
    </source>
</evidence>
<dbReference type="PANTHER" id="PTHR30469:SF12">
    <property type="entry name" value="MULTIDRUG RESISTANCE PROTEIN MDTA"/>
    <property type="match status" value="1"/>
</dbReference>
<keyword evidence="4" id="KW-1003">Cell membrane</keyword>
<keyword evidence="7" id="KW-0812">Transmembrane</keyword>
<evidence type="ECO:0000259" key="9">
    <source>
        <dbReference type="Pfam" id="PF25917"/>
    </source>
</evidence>
<feature type="domain" description="Multidrug resistance protein MdtA-like alpha-helical hairpin" evidence="8">
    <location>
        <begin position="114"/>
        <end position="183"/>
    </location>
</feature>
<evidence type="ECO:0000256" key="5">
    <source>
        <dbReference type="ARBA" id="ARBA00022519"/>
    </source>
</evidence>
<dbReference type="Gene3D" id="2.40.420.20">
    <property type="match status" value="1"/>
</dbReference>
<dbReference type="Proteomes" id="UP000464054">
    <property type="component" value="Chromosome"/>
</dbReference>
<evidence type="ECO:0000313" key="13">
    <source>
        <dbReference type="Proteomes" id="UP000464054"/>
    </source>
</evidence>
<dbReference type="Pfam" id="PF25876">
    <property type="entry name" value="HH_MFP_RND"/>
    <property type="match status" value="1"/>
</dbReference>
<dbReference type="InterPro" id="IPR058624">
    <property type="entry name" value="MdtA-like_HH"/>
</dbReference>
<protein>
    <submittedName>
        <fullName evidence="12">Efflux RND transporter periplasmic adaptor subunit</fullName>
    </submittedName>
</protein>
<name>A0AAP9IJ92_9GAMM</name>
<keyword evidence="7" id="KW-1133">Transmembrane helix</keyword>
<dbReference type="Pfam" id="PF25944">
    <property type="entry name" value="Beta-barrel_RND"/>
    <property type="match status" value="1"/>
</dbReference>
<evidence type="ECO:0000256" key="1">
    <source>
        <dbReference type="ARBA" id="ARBA00004236"/>
    </source>
</evidence>
<dbReference type="InterPro" id="IPR058626">
    <property type="entry name" value="MdtA-like_b-barrel"/>
</dbReference>
<reference evidence="13" key="1">
    <citation type="submission" date="2019-11" db="EMBL/GenBank/DDBJ databases">
        <authorList>
            <person name="Jee S."/>
        </authorList>
    </citation>
    <scope>NUCLEOTIDE SEQUENCE [LARGE SCALE GENOMIC DNA]</scope>
    <source>
        <strain evidence="13">PZ1</strain>
    </source>
</reference>
<proteinExistence type="inferred from homology"/>
<dbReference type="AlphaFoldDB" id="A0AAP9IJ92"/>
<keyword evidence="5" id="KW-0997">Cell inner membrane</keyword>
<evidence type="ECO:0000256" key="6">
    <source>
        <dbReference type="ARBA" id="ARBA00023136"/>
    </source>
</evidence>
<sequence>MEQFGKIKVKYIILIFCLIISVLASFFLWGRTASRSDVVTLPQAQSAPVQTALAHRADVPVTLQALGKVVSQATVNVVSQVDGQLIKVMFTEGDEVKKGQLLAQIDPRAYQAVLQRYRGELAENMAMLKSADEKLKRFRALQQRNLIARQELDDQSTVVDKLHGVIMATEAQIASAQLNLDFTRITAPISGRVGLRLIDEGNMILASENKAIVTLTQESPIAVTFSLPQENLPEIRAKQQHLALPLVIFDASNRHALAQCSLRYISNEIDSTTGSIKLKAVCDNRDGMLYPSQLVNVHLQVALLKSVTVIPQRAIQYGQQSNFVYVVDADHRVHQRVVVPGVQYGREGLCWNLV</sequence>
<evidence type="ECO:0000259" key="10">
    <source>
        <dbReference type="Pfam" id="PF25944"/>
    </source>
</evidence>
<dbReference type="EMBL" id="CP046377">
    <property type="protein sequence ID" value="QHQ26282.1"/>
    <property type="molecule type" value="Genomic_DNA"/>
</dbReference>
<evidence type="ECO:0000259" key="11">
    <source>
        <dbReference type="Pfam" id="PF25967"/>
    </source>
</evidence>
<dbReference type="GO" id="GO:1990281">
    <property type="term" value="C:efflux pump complex"/>
    <property type="evidence" value="ECO:0007669"/>
    <property type="project" value="TreeGrafter"/>
</dbReference>
<dbReference type="Pfam" id="PF25967">
    <property type="entry name" value="RND-MFP_C"/>
    <property type="match status" value="1"/>
</dbReference>
<gene>
    <name evidence="12" type="ORF">GMX10_21310</name>
</gene>
<dbReference type="GO" id="GO:0015562">
    <property type="term" value="F:efflux transmembrane transporter activity"/>
    <property type="evidence" value="ECO:0007669"/>
    <property type="project" value="TreeGrafter"/>
</dbReference>
<dbReference type="NCBIfam" id="TIGR01730">
    <property type="entry name" value="RND_mfp"/>
    <property type="match status" value="1"/>
</dbReference>
<dbReference type="InterPro" id="IPR058625">
    <property type="entry name" value="MdtA-like_BSH"/>
</dbReference>
<accession>A0AAP9IJ92</accession>
<dbReference type="Gene3D" id="2.40.30.170">
    <property type="match status" value="1"/>
</dbReference>
<keyword evidence="3" id="KW-0813">Transport</keyword>
<evidence type="ECO:0000259" key="8">
    <source>
        <dbReference type="Pfam" id="PF25876"/>
    </source>
</evidence>
<feature type="transmembrane region" description="Helical" evidence="7">
    <location>
        <begin position="12"/>
        <end position="30"/>
    </location>
</feature>
<dbReference type="Gene3D" id="2.40.50.100">
    <property type="match status" value="1"/>
</dbReference>
<evidence type="ECO:0000256" key="7">
    <source>
        <dbReference type="SAM" id="Phobius"/>
    </source>
</evidence>
<comment type="subcellular location">
    <subcellularLocation>
        <location evidence="1">Cell membrane</location>
    </subcellularLocation>
</comment>
<dbReference type="InterPro" id="IPR058627">
    <property type="entry name" value="MdtA-like_C"/>
</dbReference>
<feature type="domain" description="Multidrug resistance protein MdtA-like beta-barrel" evidence="10">
    <location>
        <begin position="220"/>
        <end position="302"/>
    </location>
</feature>
<organism evidence="12 13">
    <name type="scientific">Pectobacterium parvum</name>
    <dbReference type="NCBI Taxonomy" id="2778550"/>
    <lineage>
        <taxon>Bacteria</taxon>
        <taxon>Pseudomonadati</taxon>
        <taxon>Pseudomonadota</taxon>
        <taxon>Gammaproteobacteria</taxon>
        <taxon>Enterobacterales</taxon>
        <taxon>Pectobacteriaceae</taxon>
        <taxon>Pectobacterium</taxon>
    </lineage>
</organism>
<dbReference type="PANTHER" id="PTHR30469">
    <property type="entry name" value="MULTIDRUG RESISTANCE PROTEIN MDTA"/>
    <property type="match status" value="1"/>
</dbReference>
<keyword evidence="6 7" id="KW-0472">Membrane</keyword>
<evidence type="ECO:0000256" key="2">
    <source>
        <dbReference type="ARBA" id="ARBA00009477"/>
    </source>
</evidence>
<evidence type="ECO:0000256" key="4">
    <source>
        <dbReference type="ARBA" id="ARBA00022475"/>
    </source>
</evidence>
<dbReference type="Gene3D" id="1.10.287.470">
    <property type="entry name" value="Helix hairpin bin"/>
    <property type="match status" value="1"/>
</dbReference>
<dbReference type="SUPFAM" id="SSF111369">
    <property type="entry name" value="HlyD-like secretion proteins"/>
    <property type="match status" value="1"/>
</dbReference>
<feature type="domain" description="Multidrug resistance protein MdtA-like C-terminal permuted SH3" evidence="11">
    <location>
        <begin position="307"/>
        <end position="346"/>
    </location>
</feature>